<reference evidence="3" key="1">
    <citation type="journal article" date="2015" name="PLoS Genet.">
        <title>The dynamic genome and transcriptome of the human fungal pathogen Blastomyces and close relative Emmonsia.</title>
        <authorList>
            <person name="Munoz J.F."/>
            <person name="Gauthier G.M."/>
            <person name="Desjardins C.A."/>
            <person name="Gallo J.E."/>
            <person name="Holder J."/>
            <person name="Sullivan T.D."/>
            <person name="Marty A.J."/>
            <person name="Carmen J.C."/>
            <person name="Chen Z."/>
            <person name="Ding L."/>
            <person name="Gujja S."/>
            <person name="Magrini V."/>
            <person name="Misas E."/>
            <person name="Mitreva M."/>
            <person name="Priest M."/>
            <person name="Saif S."/>
            <person name="Whiston E.A."/>
            <person name="Young S."/>
            <person name="Zeng Q."/>
            <person name="Goldman W.E."/>
            <person name="Mardis E.R."/>
            <person name="Taylor J.W."/>
            <person name="McEwen J.G."/>
            <person name="Clay O.K."/>
            <person name="Klein B.S."/>
            <person name="Cuomo C.A."/>
        </authorList>
    </citation>
    <scope>NUCLEOTIDE SEQUENCE [LARGE SCALE GENOMIC DNA]</scope>
    <source>
        <strain evidence="3">UAMH 139</strain>
    </source>
</reference>
<protein>
    <submittedName>
        <fullName evidence="2">Uncharacterized protein</fullName>
    </submittedName>
</protein>
<feature type="compositionally biased region" description="Pro residues" evidence="1">
    <location>
        <begin position="42"/>
        <end position="51"/>
    </location>
</feature>
<organism evidence="2 3">
    <name type="scientific">Blastomyces silverae</name>
    <dbReference type="NCBI Taxonomy" id="2060906"/>
    <lineage>
        <taxon>Eukaryota</taxon>
        <taxon>Fungi</taxon>
        <taxon>Dikarya</taxon>
        <taxon>Ascomycota</taxon>
        <taxon>Pezizomycotina</taxon>
        <taxon>Eurotiomycetes</taxon>
        <taxon>Eurotiomycetidae</taxon>
        <taxon>Onygenales</taxon>
        <taxon>Ajellomycetaceae</taxon>
        <taxon>Blastomyces</taxon>
    </lineage>
</organism>
<accession>A0A0H1BCE6</accession>
<dbReference type="EMBL" id="LDEV01002953">
    <property type="protein sequence ID" value="KLJ06881.1"/>
    <property type="molecule type" value="Genomic_DNA"/>
</dbReference>
<feature type="region of interest" description="Disordered" evidence="1">
    <location>
        <begin position="42"/>
        <end position="78"/>
    </location>
</feature>
<evidence type="ECO:0000313" key="2">
    <source>
        <dbReference type="EMBL" id="KLJ06881.1"/>
    </source>
</evidence>
<proteinExistence type="predicted"/>
<dbReference type="Proteomes" id="UP000053573">
    <property type="component" value="Unassembled WGS sequence"/>
</dbReference>
<keyword evidence="3" id="KW-1185">Reference proteome</keyword>
<evidence type="ECO:0000313" key="3">
    <source>
        <dbReference type="Proteomes" id="UP000053573"/>
    </source>
</evidence>
<gene>
    <name evidence="2" type="ORF">EMPG_17635</name>
</gene>
<comment type="caution">
    <text evidence="2">The sequence shown here is derived from an EMBL/GenBank/DDBJ whole genome shotgun (WGS) entry which is preliminary data.</text>
</comment>
<name>A0A0H1BCE6_9EURO</name>
<sequence>MQKLLRRRRNPRSLQRSAWSLKSGRNKLALFMALSWKGSKLPKPPRIPMPRLPSMKVPNHLGAPALLRNPPGSSPVIPTMRTIPALEIPKRLMKLPPEGRTPTTNIASRVKSKHRILNRL</sequence>
<evidence type="ECO:0000256" key="1">
    <source>
        <dbReference type="SAM" id="MobiDB-lite"/>
    </source>
</evidence>
<dbReference type="AlphaFoldDB" id="A0A0H1BCE6"/>